<protein>
    <submittedName>
        <fullName evidence="1">Mcm10/DnaG-type zinc finger protein</fullName>
    </submittedName>
</protein>
<dbReference type="RefSeq" id="WP_254166493.1">
    <property type="nucleotide sequence ID" value="NZ_JANAFB010000017.1"/>
</dbReference>
<dbReference type="AlphaFoldDB" id="A0A9X2HKN1"/>
<evidence type="ECO:0000313" key="1">
    <source>
        <dbReference type="EMBL" id="MCP3426013.1"/>
    </source>
</evidence>
<keyword evidence="2" id="KW-1185">Reference proteome</keyword>
<dbReference type="EMBL" id="JANAFB010000017">
    <property type="protein sequence ID" value="MCP3426013.1"/>
    <property type="molecule type" value="Genomic_DNA"/>
</dbReference>
<reference evidence="1" key="1">
    <citation type="submission" date="2022-06" db="EMBL/GenBank/DDBJ databases">
        <title>Rothia sp. isolated from sandalwood seedling.</title>
        <authorList>
            <person name="Tuikhar N."/>
            <person name="Kirdat K."/>
            <person name="Thorat V."/>
            <person name="Swetha P."/>
            <person name="Padma S."/>
            <person name="Sundararaj R."/>
            <person name="Yadav A."/>
        </authorList>
    </citation>
    <scope>NUCLEOTIDE SEQUENCE</scope>
    <source>
        <strain evidence="1">AR01</strain>
    </source>
</reference>
<proteinExistence type="predicted"/>
<name>A0A9X2HKN1_9MICC</name>
<dbReference type="Proteomes" id="UP001139502">
    <property type="component" value="Unassembled WGS sequence"/>
</dbReference>
<organism evidence="1 2">
    <name type="scientific">Rothia santali</name>
    <dbReference type="NCBI Taxonomy" id="2949643"/>
    <lineage>
        <taxon>Bacteria</taxon>
        <taxon>Bacillati</taxon>
        <taxon>Actinomycetota</taxon>
        <taxon>Actinomycetes</taxon>
        <taxon>Micrococcales</taxon>
        <taxon>Micrococcaceae</taxon>
        <taxon>Rothia</taxon>
    </lineage>
</organism>
<gene>
    <name evidence="1" type="ORF">NBM05_08360</name>
</gene>
<sequence>MAGNDAWVPGPDADGRRQRLKCAGTNKKTGKPCGNWALRGQTVCKYHGGNAKQNRAAGERRWQEHRVRTALTNSRTEPAITAQSTIEDPLTEFKRLLIEVLSWKDELAAHVNDLKGELSSTDFKGAEQAHAIVEIYERSLDRAGKMLDMALKHKLWDRLAEIQEHEAEIMAGAVIRVFLALGLTGTRLDEAKAILHTELTRLTIDTQEIAA</sequence>
<comment type="caution">
    <text evidence="1">The sequence shown here is derived from an EMBL/GenBank/DDBJ whole genome shotgun (WGS) entry which is preliminary data.</text>
</comment>
<evidence type="ECO:0000313" key="2">
    <source>
        <dbReference type="Proteomes" id="UP001139502"/>
    </source>
</evidence>
<accession>A0A9X2HKN1</accession>